<dbReference type="GO" id="GO:0016301">
    <property type="term" value="F:kinase activity"/>
    <property type="evidence" value="ECO:0007669"/>
    <property type="project" value="UniProtKB-KW"/>
</dbReference>
<reference evidence="2" key="1">
    <citation type="submission" date="2014-11" db="EMBL/GenBank/DDBJ databases">
        <authorList>
            <person name="Geib S."/>
        </authorList>
    </citation>
    <scope>NUCLEOTIDE SEQUENCE</scope>
</reference>
<keyword evidence="2" id="KW-0808">Transferase</keyword>
<accession>A0A0A1X2J5</accession>
<sequence length="289" mass="32247">MDLTNNSKRNSLQSRTPQRRSASVDDDDNVSNNSLSSFNVLLTAASDSESHSPVSVRDMIKRYDTVAKLGTKGGGRGLQQQQYSLPAMKSAYFGVNNFGTHKLSHRYPSRHFVTHKKDEDKGSKSTQTNRGIDDSYSPKNKNIREPNKNNTDAMDDSCFVRERHVSLSDGETIYVADHTRRTSRSPVREINDTSVGLEEIATDAKDRPVVTESIEEANFQPMETSYQSKTTIAKTAGGVRIIIDIFFDQEHQPVSATDVVGSRVETDIPQSRILNEFQQQAASAQETRN</sequence>
<dbReference type="AlphaFoldDB" id="A0A0A1X2J5"/>
<dbReference type="EMBL" id="GBXI01009181">
    <property type="protein sequence ID" value="JAD05111.1"/>
    <property type="molecule type" value="Transcribed_RNA"/>
</dbReference>
<evidence type="ECO:0000313" key="2">
    <source>
        <dbReference type="EMBL" id="JAD05111.1"/>
    </source>
</evidence>
<evidence type="ECO:0000256" key="1">
    <source>
        <dbReference type="SAM" id="MobiDB-lite"/>
    </source>
</evidence>
<feature type="region of interest" description="Disordered" evidence="1">
    <location>
        <begin position="1"/>
        <end position="30"/>
    </location>
</feature>
<proteinExistence type="predicted"/>
<dbReference type="OrthoDB" id="8048686at2759"/>
<feature type="compositionally biased region" description="Polar residues" evidence="1">
    <location>
        <begin position="1"/>
        <end position="21"/>
    </location>
</feature>
<name>A0A0A1X2J5_ZEUCU</name>
<feature type="region of interest" description="Disordered" evidence="1">
    <location>
        <begin position="113"/>
        <end position="154"/>
    </location>
</feature>
<protein>
    <submittedName>
        <fullName evidence="2">Acetate kinase</fullName>
    </submittedName>
</protein>
<keyword evidence="2" id="KW-0418">Kinase</keyword>
<organism evidence="2">
    <name type="scientific">Zeugodacus cucurbitae</name>
    <name type="common">Melon fruit fly</name>
    <name type="synonym">Bactrocera cucurbitae</name>
    <dbReference type="NCBI Taxonomy" id="28588"/>
    <lineage>
        <taxon>Eukaryota</taxon>
        <taxon>Metazoa</taxon>
        <taxon>Ecdysozoa</taxon>
        <taxon>Arthropoda</taxon>
        <taxon>Hexapoda</taxon>
        <taxon>Insecta</taxon>
        <taxon>Pterygota</taxon>
        <taxon>Neoptera</taxon>
        <taxon>Endopterygota</taxon>
        <taxon>Diptera</taxon>
        <taxon>Brachycera</taxon>
        <taxon>Muscomorpha</taxon>
        <taxon>Tephritoidea</taxon>
        <taxon>Tephritidae</taxon>
        <taxon>Zeugodacus</taxon>
        <taxon>Zeugodacus</taxon>
    </lineage>
</organism>
<reference evidence="2" key="2">
    <citation type="journal article" date="2015" name="Gigascience">
        <title>Reconstructing a comprehensive transcriptome assembly of a white-pupal translocated strain of the pest fruit fly Bactrocera cucurbitae.</title>
        <authorList>
            <person name="Sim S.B."/>
            <person name="Calla B."/>
            <person name="Hall B."/>
            <person name="DeRego T."/>
            <person name="Geib S.M."/>
        </authorList>
    </citation>
    <scope>NUCLEOTIDE SEQUENCE</scope>
</reference>
<gene>
    <name evidence="2" type="primary">ackA_1</name>
    <name evidence="2" type="ORF">g.4881</name>
</gene>